<evidence type="ECO:0000313" key="2">
    <source>
        <dbReference type="EMBL" id="MFC5864686.1"/>
    </source>
</evidence>
<sequence>MFFFKSRWPASPGLNRGLIAVACVSAMTAGALIARAEAPWRSIGPFGGDVRSFTAVPGEPGHVYLGDADSWVFESTDDGLTWKRLSRVDGPDGDGGLLVDDIVVDASDTRTLYAGVHRVDRVDGGVYVSHDAGETWKAIPALKGQSIRSLAQAPSDPNVLVAGSLEGVYRSTDHGTTWELISPAGSHEIHEVESLAIDPRNPGIIYAGTWHLPWKTSDDGKHWRNIKKGVIDDSDVFSIIIDPRHPSVVYASACSGIYKSEDAGDLFHKVQGIPSTARRTRVLMQDPNHREIVYAGTTEGLYRTRDSGHEWQRLTGDDVVVNDIYLDPAKPGRILLATDRGGVLASDNGGSTFAESNQGFSARKVEALVADNRGTGRILAGIVNDKAYGGVFETVDGGGSWNQIANGLDGRDVFTLAQSNDGTVLAGTSHGIFMLEEGAGGAPRWTMTSSIVNTGSKVVSENIGGHKVNRLETVTLPAREMGSRVMAFDLSGNVWLAATAEGLFTSADKGMTWQGGLVMGSSDYITVAVWDGEMLAARRQGVVYSRDHGQTWDPMGIPSRIKDIHTIAFSKDGSFWIGAGDGIYFSRDKGKTWFWLEKVPARDVGDLAFDMRSGKMLATSRISEYLYSIDPATLLYTRLPTGYRLFMARTAGGVAFAASLQNGVLMQPKSEKPEVPKASLAKEQNPALKQNAQHSGDSRVKPALSEP</sequence>
<dbReference type="Proteomes" id="UP001596091">
    <property type="component" value="Unassembled WGS sequence"/>
</dbReference>
<dbReference type="RefSeq" id="WP_263332734.1">
    <property type="nucleotide sequence ID" value="NZ_JAGSYH010000001.1"/>
</dbReference>
<accession>A0ABW1EK63</accession>
<feature type="region of interest" description="Disordered" evidence="1">
    <location>
        <begin position="668"/>
        <end position="707"/>
    </location>
</feature>
<protein>
    <submittedName>
        <fullName evidence="2">WD40/YVTN/BNR-like repeat-containing protein</fullName>
    </submittedName>
</protein>
<reference evidence="3" key="1">
    <citation type="journal article" date="2019" name="Int. J. Syst. Evol. Microbiol.">
        <title>The Global Catalogue of Microorganisms (GCM) 10K type strain sequencing project: providing services to taxonomists for standard genome sequencing and annotation.</title>
        <authorList>
            <consortium name="The Broad Institute Genomics Platform"/>
            <consortium name="The Broad Institute Genome Sequencing Center for Infectious Disease"/>
            <person name="Wu L."/>
            <person name="Ma J."/>
        </authorList>
    </citation>
    <scope>NUCLEOTIDE SEQUENCE [LARGE SCALE GENOMIC DNA]</scope>
    <source>
        <strain evidence="3">JCM 4087</strain>
    </source>
</reference>
<keyword evidence="3" id="KW-1185">Reference proteome</keyword>
<dbReference type="EMBL" id="JBHSPH010000010">
    <property type="protein sequence ID" value="MFC5864686.1"/>
    <property type="molecule type" value="Genomic_DNA"/>
</dbReference>
<dbReference type="InterPro" id="IPR036278">
    <property type="entry name" value="Sialidase_sf"/>
</dbReference>
<dbReference type="SUPFAM" id="SSF110296">
    <property type="entry name" value="Oligoxyloglucan reducing end-specific cellobiohydrolase"/>
    <property type="match status" value="3"/>
</dbReference>
<evidence type="ECO:0000256" key="1">
    <source>
        <dbReference type="SAM" id="MobiDB-lite"/>
    </source>
</evidence>
<dbReference type="Gene3D" id="2.130.10.10">
    <property type="entry name" value="YVTN repeat-like/Quinoprotein amine dehydrogenase"/>
    <property type="match status" value="5"/>
</dbReference>
<dbReference type="InterPro" id="IPR052025">
    <property type="entry name" value="Xyloglucanase_GH74"/>
</dbReference>
<name>A0ABW1EK63_9BACT</name>
<dbReference type="PANTHER" id="PTHR43739:SF5">
    <property type="entry name" value="EXO-ALPHA-SIALIDASE"/>
    <property type="match status" value="1"/>
</dbReference>
<dbReference type="CDD" id="cd15482">
    <property type="entry name" value="Sialidase_non-viral"/>
    <property type="match status" value="2"/>
</dbReference>
<dbReference type="Pfam" id="PF02012">
    <property type="entry name" value="BNR"/>
    <property type="match status" value="1"/>
</dbReference>
<evidence type="ECO:0000313" key="3">
    <source>
        <dbReference type="Proteomes" id="UP001596091"/>
    </source>
</evidence>
<dbReference type="PANTHER" id="PTHR43739">
    <property type="entry name" value="XYLOGLUCANASE (EUROFUNG)"/>
    <property type="match status" value="1"/>
</dbReference>
<dbReference type="InterPro" id="IPR002860">
    <property type="entry name" value="BNR_rpt"/>
</dbReference>
<comment type="caution">
    <text evidence="2">The sequence shown here is derived from an EMBL/GenBank/DDBJ whole genome shotgun (WGS) entry which is preliminary data.</text>
</comment>
<gene>
    <name evidence="2" type="ORF">ACFPT7_20425</name>
</gene>
<dbReference type="InterPro" id="IPR015943">
    <property type="entry name" value="WD40/YVTN_repeat-like_dom_sf"/>
</dbReference>
<organism evidence="2 3">
    <name type="scientific">Acidicapsa dinghuensis</name>
    <dbReference type="NCBI Taxonomy" id="2218256"/>
    <lineage>
        <taxon>Bacteria</taxon>
        <taxon>Pseudomonadati</taxon>
        <taxon>Acidobacteriota</taxon>
        <taxon>Terriglobia</taxon>
        <taxon>Terriglobales</taxon>
        <taxon>Acidobacteriaceae</taxon>
        <taxon>Acidicapsa</taxon>
    </lineage>
</organism>
<dbReference type="SUPFAM" id="SSF50939">
    <property type="entry name" value="Sialidases"/>
    <property type="match status" value="1"/>
</dbReference>
<proteinExistence type="predicted"/>